<protein>
    <recommendedName>
        <fullName evidence="3">Endonuclease/exonuclease/phosphatase domain-containing protein</fullName>
    </recommendedName>
</protein>
<evidence type="ECO:0000313" key="2">
    <source>
        <dbReference type="Proteomes" id="UP000440578"/>
    </source>
</evidence>
<sequence>MRTIGDIATAHPDKALLAAGDFNIPELGWTRTEAGWAARVFTNCNRAPPWGKTALNYRRADWEGLRTSLSRTPWILLDDGLPVDEAADRFYDLLNAAIRDHIPVVTLRRRQPPWFDGELRAALREEGAHRRLKRHRTPVTEEAFRQQ</sequence>
<dbReference type="AlphaFoldDB" id="A0A6A4VM09"/>
<gene>
    <name evidence="1" type="ORF">FJT64_010539</name>
</gene>
<evidence type="ECO:0000313" key="1">
    <source>
        <dbReference type="EMBL" id="KAF0291328.1"/>
    </source>
</evidence>
<keyword evidence="2" id="KW-1185">Reference proteome</keyword>
<evidence type="ECO:0008006" key="3">
    <source>
        <dbReference type="Google" id="ProtNLM"/>
    </source>
</evidence>
<comment type="caution">
    <text evidence="1">The sequence shown here is derived from an EMBL/GenBank/DDBJ whole genome shotgun (WGS) entry which is preliminary data.</text>
</comment>
<dbReference type="Proteomes" id="UP000440578">
    <property type="component" value="Unassembled WGS sequence"/>
</dbReference>
<accession>A0A6A4VM09</accession>
<organism evidence="1 2">
    <name type="scientific">Amphibalanus amphitrite</name>
    <name type="common">Striped barnacle</name>
    <name type="synonym">Balanus amphitrite</name>
    <dbReference type="NCBI Taxonomy" id="1232801"/>
    <lineage>
        <taxon>Eukaryota</taxon>
        <taxon>Metazoa</taxon>
        <taxon>Ecdysozoa</taxon>
        <taxon>Arthropoda</taxon>
        <taxon>Crustacea</taxon>
        <taxon>Multicrustacea</taxon>
        <taxon>Cirripedia</taxon>
        <taxon>Thoracica</taxon>
        <taxon>Thoracicalcarea</taxon>
        <taxon>Balanomorpha</taxon>
        <taxon>Balanoidea</taxon>
        <taxon>Balanidae</taxon>
        <taxon>Amphibalaninae</taxon>
        <taxon>Amphibalanus</taxon>
    </lineage>
</organism>
<name>A0A6A4VM09_AMPAM</name>
<reference evidence="1 2" key="1">
    <citation type="submission" date="2019-07" db="EMBL/GenBank/DDBJ databases">
        <title>Draft genome assembly of a fouling barnacle, Amphibalanus amphitrite (Darwin, 1854): The first reference genome for Thecostraca.</title>
        <authorList>
            <person name="Kim W."/>
        </authorList>
    </citation>
    <scope>NUCLEOTIDE SEQUENCE [LARGE SCALE GENOMIC DNA]</scope>
    <source>
        <strain evidence="1">SNU_AA5</strain>
        <tissue evidence="1">Soma without cirri and trophi</tissue>
    </source>
</reference>
<dbReference type="EMBL" id="VIIS01001889">
    <property type="protein sequence ID" value="KAF0291328.1"/>
    <property type="molecule type" value="Genomic_DNA"/>
</dbReference>
<proteinExistence type="predicted"/>